<proteinExistence type="predicted"/>
<dbReference type="Proteomes" id="UP000187203">
    <property type="component" value="Unassembled WGS sequence"/>
</dbReference>
<dbReference type="PANTHER" id="PTHR35317:SF31">
    <property type="entry name" value="DUF4219 DOMAIN-CONTAINING PROTEIN"/>
    <property type="match status" value="1"/>
</dbReference>
<name>A0A1R3GMX0_9ROSI</name>
<organism evidence="1 2">
    <name type="scientific">Corchorus olitorius</name>
    <dbReference type="NCBI Taxonomy" id="93759"/>
    <lineage>
        <taxon>Eukaryota</taxon>
        <taxon>Viridiplantae</taxon>
        <taxon>Streptophyta</taxon>
        <taxon>Embryophyta</taxon>
        <taxon>Tracheophyta</taxon>
        <taxon>Spermatophyta</taxon>
        <taxon>Magnoliopsida</taxon>
        <taxon>eudicotyledons</taxon>
        <taxon>Gunneridae</taxon>
        <taxon>Pentapetalae</taxon>
        <taxon>rosids</taxon>
        <taxon>malvids</taxon>
        <taxon>Malvales</taxon>
        <taxon>Malvaceae</taxon>
        <taxon>Grewioideae</taxon>
        <taxon>Apeibeae</taxon>
        <taxon>Corchorus</taxon>
    </lineage>
</organism>
<dbReference type="Pfam" id="PF14223">
    <property type="entry name" value="Retrotran_gag_2"/>
    <property type="match status" value="1"/>
</dbReference>
<gene>
    <name evidence="1" type="ORF">COLO4_34222</name>
</gene>
<dbReference type="PANTHER" id="PTHR35317">
    <property type="entry name" value="OS04G0629600 PROTEIN"/>
    <property type="match status" value="1"/>
</dbReference>
<keyword evidence="2" id="KW-1185">Reference proteome</keyword>
<evidence type="ECO:0000313" key="1">
    <source>
        <dbReference type="EMBL" id="OMO59433.1"/>
    </source>
</evidence>
<accession>A0A1R3GMX0</accession>
<dbReference type="EMBL" id="AWUE01022149">
    <property type="protein sequence ID" value="OMO59433.1"/>
    <property type="molecule type" value="Genomic_DNA"/>
</dbReference>
<reference evidence="2" key="1">
    <citation type="submission" date="2013-09" db="EMBL/GenBank/DDBJ databases">
        <title>Corchorus olitorius genome sequencing.</title>
        <authorList>
            <person name="Alam M."/>
            <person name="Haque M.S."/>
            <person name="Islam M.S."/>
            <person name="Emdad E.M."/>
            <person name="Islam M.M."/>
            <person name="Ahmed B."/>
            <person name="Halim A."/>
            <person name="Hossen Q.M.M."/>
            <person name="Hossain M.Z."/>
            <person name="Ahmed R."/>
            <person name="Khan M.M."/>
            <person name="Islam R."/>
            <person name="Rashid M.M."/>
            <person name="Khan S.A."/>
            <person name="Rahman M.S."/>
            <person name="Alam M."/>
            <person name="Yahiya A.S."/>
            <person name="Khan M.S."/>
            <person name="Azam M.S."/>
            <person name="Haque T."/>
            <person name="Lashkar M.Z.H."/>
            <person name="Akhand A.I."/>
            <person name="Morshed G."/>
            <person name="Roy S."/>
            <person name="Uddin K.S."/>
            <person name="Rabeya T."/>
            <person name="Hossain A.S."/>
            <person name="Chowdhury A."/>
            <person name="Snigdha A.R."/>
            <person name="Mortoza M.S."/>
            <person name="Matin S.A."/>
            <person name="Hoque S.M.E."/>
            <person name="Islam M.K."/>
            <person name="Roy D.K."/>
            <person name="Haider R."/>
            <person name="Moosa M.M."/>
            <person name="Elias S.M."/>
            <person name="Hasan A.M."/>
            <person name="Jahan S."/>
            <person name="Shafiuddin M."/>
            <person name="Mahmood N."/>
            <person name="Shommy N.S."/>
        </authorList>
    </citation>
    <scope>NUCLEOTIDE SEQUENCE [LARGE SCALE GENOMIC DNA]</scope>
    <source>
        <strain evidence="2">cv. O-4</strain>
    </source>
</reference>
<sequence length="100" mass="11373">MEKNETIQAYADRVMGVVNKLKLYGDEDYTEPKIAMKIIMSLPQKYEMDILALESSGQDFDKLTLGELINSLSTSDMREKNRLKAETEGAMFAKVFEKGK</sequence>
<comment type="caution">
    <text evidence="1">The sequence shown here is derived from an EMBL/GenBank/DDBJ whole genome shotgun (WGS) entry which is preliminary data.</text>
</comment>
<dbReference type="OrthoDB" id="1001766at2759"/>
<protein>
    <submittedName>
        <fullName evidence="1">Uncharacterized protein</fullName>
    </submittedName>
</protein>
<evidence type="ECO:0000313" key="2">
    <source>
        <dbReference type="Proteomes" id="UP000187203"/>
    </source>
</evidence>
<dbReference type="AlphaFoldDB" id="A0A1R3GMX0"/>